<dbReference type="RefSeq" id="WP_013610218.1">
    <property type="nucleotide sequence ID" value="NC_015156.1"/>
</dbReference>
<evidence type="ECO:0000313" key="1">
    <source>
        <dbReference type="EMBL" id="CBJ93077.1"/>
    </source>
</evidence>
<name>A0A9P1NJF5_9VIBR</name>
<reference evidence="1" key="1">
    <citation type="submission" date="2010-02" db="EMBL/GenBank/DDBJ databases">
        <authorList>
            <person name="Genoscope - CEA"/>
        </authorList>
    </citation>
    <scope>NUCLEOTIDE SEQUENCE</scope>
    <source>
        <plasmid evidence="1">VIBNI_pA</plasmid>
    </source>
</reference>
<accession>A0A9P1NJF5</accession>
<geneLocation type="plasmid" evidence="1">
    <name>VIBNI_pA</name>
</geneLocation>
<organism evidence="1">
    <name type="scientific">Vibrio nigripulchritudo</name>
    <dbReference type="NCBI Taxonomy" id="28173"/>
    <lineage>
        <taxon>Bacteria</taxon>
        <taxon>Pseudomonadati</taxon>
        <taxon>Pseudomonadota</taxon>
        <taxon>Gammaproteobacteria</taxon>
        <taxon>Vibrionales</taxon>
        <taxon>Vibrionaceae</taxon>
        <taxon>Vibrio</taxon>
    </lineage>
</organism>
<gene>
    <name evidence="1" type="ORF">VIBNI_0028</name>
</gene>
<dbReference type="EMBL" id="FP893246">
    <property type="protein sequence ID" value="CBJ93077.1"/>
    <property type="molecule type" value="Genomic_DNA"/>
</dbReference>
<protein>
    <submittedName>
        <fullName evidence="1">Uncharacterized protein</fullName>
    </submittedName>
</protein>
<sequence length="137" mass="15582">MKPKRQFRSPSELVDAFLLDYCEWNDRVFALSESGEMTESAVMALAQALYQETILSVYCRVGFAGEPIAFGNDAAHDPNREVIVSESLCGDGAIIHTQHHDCLGFVADYEYRLSRHQSHWYLEAVDYFDDHGKYPSL</sequence>
<dbReference type="AlphaFoldDB" id="A0A9P1NJF5"/>
<proteinExistence type="predicted"/>
<keyword evidence="1" id="KW-0614">Plasmid</keyword>